<dbReference type="SUPFAM" id="SSF53098">
    <property type="entry name" value="Ribonuclease H-like"/>
    <property type="match status" value="1"/>
</dbReference>
<sequence length="43" mass="4890">GGWYDSKRNGRVGVKALWKGWLKLAEMVESAELLISIQQTEKL</sequence>
<comment type="caution">
    <text evidence="1">The sequence shown here is derived from an EMBL/GenBank/DDBJ whole genome shotgun (WGS) entry which is preliminary data.</text>
</comment>
<dbReference type="InterPro" id="IPR014737">
    <property type="entry name" value="Transposase_Tn5-like_C"/>
</dbReference>
<protein>
    <recommendedName>
        <fullName evidence="2">Transposase Tn5 dimerisation domain-containing protein</fullName>
    </recommendedName>
</protein>
<dbReference type="InterPro" id="IPR012337">
    <property type="entry name" value="RNaseH-like_sf"/>
</dbReference>
<evidence type="ECO:0000313" key="1">
    <source>
        <dbReference type="EMBL" id="KKN03916.1"/>
    </source>
</evidence>
<accession>A0A0F9PS68</accession>
<dbReference type="AlphaFoldDB" id="A0A0F9PS68"/>
<organism evidence="1">
    <name type="scientific">marine sediment metagenome</name>
    <dbReference type="NCBI Taxonomy" id="412755"/>
    <lineage>
        <taxon>unclassified sequences</taxon>
        <taxon>metagenomes</taxon>
        <taxon>ecological metagenomes</taxon>
    </lineage>
</organism>
<evidence type="ECO:0008006" key="2">
    <source>
        <dbReference type="Google" id="ProtNLM"/>
    </source>
</evidence>
<feature type="non-terminal residue" evidence="1">
    <location>
        <position position="1"/>
    </location>
</feature>
<gene>
    <name evidence="1" type="ORF">LCGC14_1102830</name>
</gene>
<reference evidence="1" key="1">
    <citation type="journal article" date="2015" name="Nature">
        <title>Complex archaea that bridge the gap between prokaryotes and eukaryotes.</title>
        <authorList>
            <person name="Spang A."/>
            <person name="Saw J.H."/>
            <person name="Jorgensen S.L."/>
            <person name="Zaremba-Niedzwiedzka K."/>
            <person name="Martijn J."/>
            <person name="Lind A.E."/>
            <person name="van Eijk R."/>
            <person name="Schleper C."/>
            <person name="Guy L."/>
            <person name="Ettema T.J."/>
        </authorList>
    </citation>
    <scope>NUCLEOTIDE SEQUENCE</scope>
</reference>
<name>A0A0F9PS68_9ZZZZ</name>
<proteinExistence type="predicted"/>
<dbReference type="Gene3D" id="1.10.740.10">
    <property type="entry name" value="Transferase Inhibitor Protein From Tn5, Chain"/>
    <property type="match status" value="1"/>
</dbReference>
<dbReference type="EMBL" id="LAZR01004980">
    <property type="protein sequence ID" value="KKN03916.1"/>
    <property type="molecule type" value="Genomic_DNA"/>
</dbReference>